<evidence type="ECO:0000256" key="2">
    <source>
        <dbReference type="PROSITE-ProRule" id="PRU01091"/>
    </source>
</evidence>
<dbReference type="InterPro" id="IPR016032">
    <property type="entry name" value="Sig_transdc_resp-reg_C-effctor"/>
</dbReference>
<gene>
    <name evidence="4" type="ORF">HER31_06260</name>
</gene>
<dbReference type="AlphaFoldDB" id="A0A6H1UD34"/>
<dbReference type="Gene3D" id="1.10.10.10">
    <property type="entry name" value="Winged helix-like DNA-binding domain superfamily/Winged helix DNA-binding domain"/>
    <property type="match status" value="1"/>
</dbReference>
<dbReference type="RefSeq" id="WP_168659762.1">
    <property type="nucleotide sequence ID" value="NZ_CP051180.1"/>
</dbReference>
<dbReference type="GO" id="GO:0003677">
    <property type="term" value="F:DNA binding"/>
    <property type="evidence" value="ECO:0007669"/>
    <property type="project" value="UniProtKB-UniRule"/>
</dbReference>
<organism evidence="4 5">
    <name type="scientific">Ferrimonas lipolytica</name>
    <dbReference type="NCBI Taxonomy" id="2724191"/>
    <lineage>
        <taxon>Bacteria</taxon>
        <taxon>Pseudomonadati</taxon>
        <taxon>Pseudomonadota</taxon>
        <taxon>Gammaproteobacteria</taxon>
        <taxon>Alteromonadales</taxon>
        <taxon>Ferrimonadaceae</taxon>
        <taxon>Ferrimonas</taxon>
    </lineage>
</organism>
<feature type="domain" description="OmpR/PhoB-type" evidence="3">
    <location>
        <begin position="138"/>
        <end position="238"/>
    </location>
</feature>
<evidence type="ECO:0000259" key="3">
    <source>
        <dbReference type="PROSITE" id="PS51755"/>
    </source>
</evidence>
<accession>A0A6H1UD34</accession>
<dbReference type="KEGG" id="fes:HER31_06260"/>
<proteinExistence type="predicted"/>
<evidence type="ECO:0000256" key="1">
    <source>
        <dbReference type="ARBA" id="ARBA00023125"/>
    </source>
</evidence>
<name>A0A6H1UD34_9GAMM</name>
<dbReference type="GO" id="GO:0000160">
    <property type="term" value="P:phosphorelay signal transduction system"/>
    <property type="evidence" value="ECO:0007669"/>
    <property type="project" value="InterPro"/>
</dbReference>
<evidence type="ECO:0000313" key="4">
    <source>
        <dbReference type="EMBL" id="QIZ76500.1"/>
    </source>
</evidence>
<keyword evidence="5" id="KW-1185">Reference proteome</keyword>
<dbReference type="GO" id="GO:0006355">
    <property type="term" value="P:regulation of DNA-templated transcription"/>
    <property type="evidence" value="ECO:0007669"/>
    <property type="project" value="InterPro"/>
</dbReference>
<dbReference type="PROSITE" id="PS51755">
    <property type="entry name" value="OMPR_PHOB"/>
    <property type="match status" value="1"/>
</dbReference>
<feature type="DNA-binding region" description="OmpR/PhoB-type" evidence="2">
    <location>
        <begin position="138"/>
        <end position="238"/>
    </location>
</feature>
<dbReference type="Pfam" id="PF00486">
    <property type="entry name" value="Trans_reg_C"/>
    <property type="match status" value="1"/>
</dbReference>
<dbReference type="SMART" id="SM00862">
    <property type="entry name" value="Trans_reg_C"/>
    <property type="match status" value="1"/>
</dbReference>
<reference evidence="4 5" key="1">
    <citation type="submission" date="2020-04" db="EMBL/GenBank/DDBJ databases">
        <title>Ferrimonas sp. S7 isolated from sea water.</title>
        <authorList>
            <person name="Bae S.S."/>
            <person name="Baek K."/>
        </authorList>
    </citation>
    <scope>NUCLEOTIDE SEQUENCE [LARGE SCALE GENOMIC DNA]</scope>
    <source>
        <strain evidence="4 5">S7</strain>
    </source>
</reference>
<keyword evidence="1 2" id="KW-0238">DNA-binding</keyword>
<dbReference type="EMBL" id="CP051180">
    <property type="protein sequence ID" value="QIZ76500.1"/>
    <property type="molecule type" value="Genomic_DNA"/>
</dbReference>
<dbReference type="Proteomes" id="UP000501602">
    <property type="component" value="Chromosome"/>
</dbReference>
<evidence type="ECO:0000313" key="5">
    <source>
        <dbReference type="Proteomes" id="UP000501602"/>
    </source>
</evidence>
<sequence length="240" mass="26852">MARARVCSSAALGLIPVFALVPELRRHSLQHIGEDSELRVRFLKSNLALLQTLSTESPCIYLIEAGEDTPSTASQCKLITKTNCVVITIISSIELSANRVSCWQAGADLVLAGNCQSEEILWACRNLYKRLNPAHSAVGYKSVPKWKFERQTLRIVRADGASVRLSRNEGKVMVALNGATNQLVRRETLWRLLDRSDWQYSDRTLDVLVARIRTKLRSIEIDSAVILTHYGAGYELRINS</sequence>
<dbReference type="SUPFAM" id="SSF46894">
    <property type="entry name" value="C-terminal effector domain of the bipartite response regulators"/>
    <property type="match status" value="1"/>
</dbReference>
<dbReference type="InterPro" id="IPR036388">
    <property type="entry name" value="WH-like_DNA-bd_sf"/>
</dbReference>
<protein>
    <submittedName>
        <fullName evidence="4">Response regulator transcription factor</fullName>
    </submittedName>
</protein>
<dbReference type="InterPro" id="IPR001867">
    <property type="entry name" value="OmpR/PhoB-type_DNA-bd"/>
</dbReference>